<dbReference type="Pfam" id="PF06568">
    <property type="entry name" value="YjiS-like"/>
    <property type="match status" value="1"/>
</dbReference>
<dbReference type="RefSeq" id="WP_038145016.1">
    <property type="nucleotide sequence ID" value="NZ_AQRC01000004.1"/>
</dbReference>
<accession>A0A085TYH9</accession>
<gene>
    <name evidence="2" type="ORF">DW2_07428</name>
</gene>
<feature type="domain" description="YjiS-like" evidence="1">
    <location>
        <begin position="23"/>
        <end position="57"/>
    </location>
</feature>
<evidence type="ECO:0000313" key="2">
    <source>
        <dbReference type="EMBL" id="KFE35776.1"/>
    </source>
</evidence>
<dbReference type="Proteomes" id="UP000028607">
    <property type="component" value="Unassembled WGS sequence"/>
</dbReference>
<evidence type="ECO:0000259" key="1">
    <source>
        <dbReference type="Pfam" id="PF06568"/>
    </source>
</evidence>
<dbReference type="EMBL" id="AQRC01000004">
    <property type="protein sequence ID" value="KFE35776.1"/>
    <property type="molecule type" value="Genomic_DNA"/>
</dbReference>
<dbReference type="PATRIC" id="fig|1317124.6.peg.1505"/>
<sequence length="61" mass="6918">MSSIDINRMSARNVRPGLLASMIAALQAWNDHRVTRKALLKLSDRALEDIGLTRFDIAHMR</sequence>
<dbReference type="STRING" id="1317124.DW2_07428"/>
<reference evidence="3" key="1">
    <citation type="submission" date="2013-04" db="EMBL/GenBank/DDBJ databases">
        <title>Thioclava sp. 13D2W-2 Genome Sequencing.</title>
        <authorList>
            <person name="Lai Q."/>
            <person name="Li G."/>
            <person name="Shao Z."/>
        </authorList>
    </citation>
    <scope>NUCLEOTIDE SEQUENCE [LARGE SCALE GENOMIC DNA]</scope>
    <source>
        <strain evidence="3">13D2W-2</strain>
    </source>
</reference>
<evidence type="ECO:0000313" key="3">
    <source>
        <dbReference type="Proteomes" id="UP000028607"/>
    </source>
</evidence>
<dbReference type="InterPro" id="IPR009506">
    <property type="entry name" value="YjiS-like"/>
</dbReference>
<keyword evidence="3" id="KW-1185">Reference proteome</keyword>
<reference evidence="2 3" key="2">
    <citation type="journal article" date="2015" name="Antonie Van Leeuwenhoek">
        <title>Thioclava indica sp. nov., isolated from surface seawater of the Indian Ocean.</title>
        <authorList>
            <person name="Liu Y."/>
            <person name="Lai Q."/>
            <person name="Du J."/>
            <person name="Xu H."/>
            <person name="Jiang L."/>
            <person name="Shao Z."/>
        </authorList>
    </citation>
    <scope>NUCLEOTIDE SEQUENCE [LARGE SCALE GENOMIC DNA]</scope>
    <source>
        <strain evidence="2 3">13D2W-2</strain>
    </source>
</reference>
<proteinExistence type="predicted"/>
<dbReference type="OrthoDB" id="8116725at2"/>
<comment type="caution">
    <text evidence="2">The sequence shown here is derived from an EMBL/GenBank/DDBJ whole genome shotgun (WGS) entry which is preliminary data.</text>
</comment>
<organism evidence="2 3">
    <name type="scientific">Thioclava atlantica</name>
    <dbReference type="NCBI Taxonomy" id="1317124"/>
    <lineage>
        <taxon>Bacteria</taxon>
        <taxon>Pseudomonadati</taxon>
        <taxon>Pseudomonadota</taxon>
        <taxon>Alphaproteobacteria</taxon>
        <taxon>Rhodobacterales</taxon>
        <taxon>Paracoccaceae</taxon>
        <taxon>Thioclava</taxon>
    </lineage>
</organism>
<name>A0A085TYH9_9RHOB</name>
<protein>
    <recommendedName>
        <fullName evidence="1">YjiS-like domain-containing protein</fullName>
    </recommendedName>
</protein>
<dbReference type="eggNOG" id="COG5457">
    <property type="taxonomic scope" value="Bacteria"/>
</dbReference>
<dbReference type="AlphaFoldDB" id="A0A085TYH9"/>